<keyword evidence="4" id="KW-0479">Metal-binding</keyword>
<dbReference type="PRINTS" id="PR00032">
    <property type="entry name" value="HTHARAC"/>
</dbReference>
<evidence type="ECO:0000256" key="10">
    <source>
        <dbReference type="ARBA" id="ARBA00023163"/>
    </source>
</evidence>
<feature type="domain" description="HTH araC/xylS-type" evidence="12">
    <location>
        <begin position="86"/>
        <end position="184"/>
    </location>
</feature>
<dbReference type="GO" id="GO:0006281">
    <property type="term" value="P:DNA repair"/>
    <property type="evidence" value="ECO:0007669"/>
    <property type="project" value="UniProtKB-KW"/>
</dbReference>
<evidence type="ECO:0000256" key="2">
    <source>
        <dbReference type="ARBA" id="ARBA00022603"/>
    </source>
</evidence>
<protein>
    <submittedName>
        <fullName evidence="14">AraC family transcriptional regulator of adaptative response / methylphosphotriester-DNA alkyltransferase methyltransferase</fullName>
    </submittedName>
    <submittedName>
        <fullName evidence="13">Methylphosphotriester-DNA--protein-cysteine S-methyltransferase</fullName>
        <ecNumber evidence="13">2.1.1.-</ecNumber>
    </submittedName>
</protein>
<dbReference type="Gene3D" id="3.40.10.10">
    <property type="entry name" value="DNA Methylphosphotriester Repair Domain"/>
    <property type="match status" value="1"/>
</dbReference>
<proteinExistence type="predicted"/>
<evidence type="ECO:0000256" key="5">
    <source>
        <dbReference type="ARBA" id="ARBA00022763"/>
    </source>
</evidence>
<dbReference type="SMART" id="SM00342">
    <property type="entry name" value="HTH_ARAC"/>
    <property type="match status" value="1"/>
</dbReference>
<dbReference type="PANTHER" id="PTHR43280:SF28">
    <property type="entry name" value="HTH-TYPE TRANSCRIPTIONAL ACTIVATOR RHAS"/>
    <property type="match status" value="1"/>
</dbReference>
<evidence type="ECO:0000256" key="8">
    <source>
        <dbReference type="ARBA" id="ARBA00023125"/>
    </source>
</evidence>
<evidence type="ECO:0000256" key="11">
    <source>
        <dbReference type="ARBA" id="ARBA00023204"/>
    </source>
</evidence>
<keyword evidence="16" id="KW-1185">Reference proteome</keyword>
<evidence type="ECO:0000256" key="4">
    <source>
        <dbReference type="ARBA" id="ARBA00022723"/>
    </source>
</evidence>
<evidence type="ECO:0000313" key="16">
    <source>
        <dbReference type="Proteomes" id="UP000294641"/>
    </source>
</evidence>
<dbReference type="InterPro" id="IPR009057">
    <property type="entry name" value="Homeodomain-like_sf"/>
</dbReference>
<evidence type="ECO:0000313" key="13">
    <source>
        <dbReference type="EMBL" id="STX10810.1"/>
    </source>
</evidence>
<reference evidence="14 16" key="2">
    <citation type="submission" date="2019-03" db="EMBL/GenBank/DDBJ databases">
        <title>Genomic Encyclopedia of Type Strains, Phase IV (KMG-IV): sequencing the most valuable type-strain genomes for metagenomic binning, comparative biology and taxonomic classification.</title>
        <authorList>
            <person name="Goeker M."/>
        </authorList>
    </citation>
    <scope>NUCLEOTIDE SEQUENCE [LARGE SCALE GENOMIC DNA]</scope>
    <source>
        <strain evidence="14 16">DSM 20580</strain>
    </source>
</reference>
<keyword evidence="7" id="KW-0805">Transcription regulation</keyword>
<evidence type="ECO:0000256" key="1">
    <source>
        <dbReference type="ARBA" id="ARBA00001947"/>
    </source>
</evidence>
<dbReference type="PROSITE" id="PS01124">
    <property type="entry name" value="HTH_ARAC_FAMILY_2"/>
    <property type="match status" value="1"/>
</dbReference>
<dbReference type="SUPFAM" id="SSF46689">
    <property type="entry name" value="Homeodomain-like"/>
    <property type="match status" value="2"/>
</dbReference>
<evidence type="ECO:0000259" key="12">
    <source>
        <dbReference type="PROSITE" id="PS01124"/>
    </source>
</evidence>
<dbReference type="Gene3D" id="1.10.10.60">
    <property type="entry name" value="Homeodomain-like"/>
    <property type="match status" value="2"/>
</dbReference>
<gene>
    <name evidence="13" type="primary">adaA_2</name>
    <name evidence="14" type="ORF">DFR61_11126</name>
    <name evidence="13" type="ORF">NCTC10597_02589</name>
</gene>
<evidence type="ECO:0000313" key="14">
    <source>
        <dbReference type="EMBL" id="TDR39501.1"/>
    </source>
</evidence>
<dbReference type="AlphaFoldDB" id="A0A2U3ADU2"/>
<accession>A0A2U3ADU2</accession>
<evidence type="ECO:0000256" key="7">
    <source>
        <dbReference type="ARBA" id="ARBA00023015"/>
    </source>
</evidence>
<organism evidence="13 15">
    <name type="scientific">Kurthia zopfii</name>
    <dbReference type="NCBI Taxonomy" id="1650"/>
    <lineage>
        <taxon>Bacteria</taxon>
        <taxon>Bacillati</taxon>
        <taxon>Bacillota</taxon>
        <taxon>Bacilli</taxon>
        <taxon>Bacillales</taxon>
        <taxon>Caryophanaceae</taxon>
        <taxon>Kurthia</taxon>
    </lineage>
</organism>
<evidence type="ECO:0000256" key="6">
    <source>
        <dbReference type="ARBA" id="ARBA00022833"/>
    </source>
</evidence>
<sequence length="188" mass="21640">MKMLGSVPTELEWQAIEDNNAKVDKEFVYAVTSTKICCRPSCPSKNPNKENVRIYRNVELAMEAGFRPCKRCKPGGIRLPDEIWTDQMNQYMDQNYTEHITLQFLADTFHGSPYHLQRVYKKAKGYSPTEYLQKVRINKAVELLQNTGLSVEEVGHQVGLHNTSYFITLFKSLVGTTPKQYKKTLEGR</sequence>
<dbReference type="InterPro" id="IPR004026">
    <property type="entry name" value="Ada_DNA_repair_Zn-bd"/>
</dbReference>
<keyword evidence="5" id="KW-0227">DNA damage</keyword>
<keyword evidence="8" id="KW-0238">DNA-binding</keyword>
<comment type="cofactor">
    <cofactor evidence="1">
        <name>Zn(2+)</name>
        <dbReference type="ChEBI" id="CHEBI:29105"/>
    </cofactor>
</comment>
<dbReference type="PANTHER" id="PTHR43280">
    <property type="entry name" value="ARAC-FAMILY TRANSCRIPTIONAL REGULATOR"/>
    <property type="match status" value="1"/>
</dbReference>
<keyword evidence="9" id="KW-0010">Activator</keyword>
<dbReference type="InterPro" id="IPR035451">
    <property type="entry name" value="Ada-like_dom_sf"/>
</dbReference>
<name>A0A2U3ADU2_9BACL</name>
<dbReference type="GO" id="GO:0043565">
    <property type="term" value="F:sequence-specific DNA binding"/>
    <property type="evidence" value="ECO:0007669"/>
    <property type="project" value="InterPro"/>
</dbReference>
<comment type="caution">
    <text evidence="13">The sequence shown here is derived from an EMBL/GenBank/DDBJ whole genome shotgun (WGS) entry which is preliminary data.</text>
</comment>
<dbReference type="Proteomes" id="UP000254330">
    <property type="component" value="Unassembled WGS sequence"/>
</dbReference>
<dbReference type="EMBL" id="SNZG01000011">
    <property type="protein sequence ID" value="TDR39501.1"/>
    <property type="molecule type" value="Genomic_DNA"/>
</dbReference>
<dbReference type="RefSeq" id="WP_109349327.1">
    <property type="nucleotide sequence ID" value="NZ_BJUE01000011.1"/>
</dbReference>
<keyword evidence="10" id="KW-0804">Transcription</keyword>
<keyword evidence="6" id="KW-0862">Zinc</keyword>
<evidence type="ECO:0000313" key="15">
    <source>
        <dbReference type="Proteomes" id="UP000254330"/>
    </source>
</evidence>
<dbReference type="SUPFAM" id="SSF57884">
    <property type="entry name" value="Ada DNA repair protein, N-terminal domain (N-Ada 10)"/>
    <property type="match status" value="1"/>
</dbReference>
<dbReference type="InterPro" id="IPR018060">
    <property type="entry name" value="HTH_AraC"/>
</dbReference>
<reference evidence="13 15" key="1">
    <citation type="submission" date="2018-06" db="EMBL/GenBank/DDBJ databases">
        <authorList>
            <consortium name="Pathogen Informatics"/>
            <person name="Doyle S."/>
        </authorList>
    </citation>
    <scope>NUCLEOTIDE SEQUENCE [LARGE SCALE GENOMIC DNA]</scope>
    <source>
        <strain evidence="13 15">NCTC10597</strain>
    </source>
</reference>
<dbReference type="InterPro" id="IPR018062">
    <property type="entry name" value="HTH_AraC-typ_CS"/>
</dbReference>
<keyword evidence="11" id="KW-0234">DNA repair</keyword>
<dbReference type="InterPro" id="IPR020449">
    <property type="entry name" value="Tscrpt_reg_AraC-type_HTH"/>
</dbReference>
<dbReference type="Proteomes" id="UP000294641">
    <property type="component" value="Unassembled WGS sequence"/>
</dbReference>
<dbReference type="GO" id="GO:0008168">
    <property type="term" value="F:methyltransferase activity"/>
    <property type="evidence" value="ECO:0007669"/>
    <property type="project" value="UniProtKB-KW"/>
</dbReference>
<evidence type="ECO:0000256" key="3">
    <source>
        <dbReference type="ARBA" id="ARBA00022679"/>
    </source>
</evidence>
<dbReference type="PROSITE" id="PS00041">
    <property type="entry name" value="HTH_ARAC_FAMILY_1"/>
    <property type="match status" value="1"/>
</dbReference>
<dbReference type="PIRSF" id="PIRSF000408">
    <property type="entry name" value="Alkyltransferas_AdaA"/>
    <property type="match status" value="1"/>
</dbReference>
<keyword evidence="2 13" id="KW-0489">Methyltransferase</keyword>
<dbReference type="EC" id="2.1.1.-" evidence="13"/>
<dbReference type="GO" id="GO:0008270">
    <property type="term" value="F:zinc ion binding"/>
    <property type="evidence" value="ECO:0007669"/>
    <property type="project" value="InterPro"/>
</dbReference>
<keyword evidence="3 13" id="KW-0808">Transferase</keyword>
<dbReference type="Pfam" id="PF12833">
    <property type="entry name" value="HTH_18"/>
    <property type="match status" value="1"/>
</dbReference>
<dbReference type="Pfam" id="PF02805">
    <property type="entry name" value="Ada_Zn_binding"/>
    <property type="match status" value="1"/>
</dbReference>
<evidence type="ECO:0000256" key="9">
    <source>
        <dbReference type="ARBA" id="ARBA00023159"/>
    </source>
</evidence>
<dbReference type="InterPro" id="IPR016220">
    <property type="entry name" value="Me-P-triester_DNA_alkyl-Trfase"/>
</dbReference>
<dbReference type="OrthoDB" id="9802228at2"/>
<dbReference type="EMBL" id="UGNP01000001">
    <property type="protein sequence ID" value="STX10810.1"/>
    <property type="molecule type" value="Genomic_DNA"/>
</dbReference>
<dbReference type="GO" id="GO:0032259">
    <property type="term" value="P:methylation"/>
    <property type="evidence" value="ECO:0007669"/>
    <property type="project" value="UniProtKB-KW"/>
</dbReference>
<dbReference type="GO" id="GO:0003700">
    <property type="term" value="F:DNA-binding transcription factor activity"/>
    <property type="evidence" value="ECO:0007669"/>
    <property type="project" value="InterPro"/>
</dbReference>